<name>A0ABP7T3C6_9ACTN</name>
<evidence type="ECO:0008006" key="3">
    <source>
        <dbReference type="Google" id="ProtNLM"/>
    </source>
</evidence>
<dbReference type="RefSeq" id="WP_345569666.1">
    <property type="nucleotide sequence ID" value="NZ_BAAAZX010000030.1"/>
</dbReference>
<keyword evidence="2" id="KW-1185">Reference proteome</keyword>
<accession>A0ABP7T3C6</accession>
<reference evidence="2" key="1">
    <citation type="journal article" date="2019" name="Int. J. Syst. Evol. Microbiol.">
        <title>The Global Catalogue of Microorganisms (GCM) 10K type strain sequencing project: providing services to taxonomists for standard genome sequencing and annotation.</title>
        <authorList>
            <consortium name="The Broad Institute Genomics Platform"/>
            <consortium name="The Broad Institute Genome Sequencing Center for Infectious Disease"/>
            <person name="Wu L."/>
            <person name="Ma J."/>
        </authorList>
    </citation>
    <scope>NUCLEOTIDE SEQUENCE [LARGE SCALE GENOMIC DNA]</scope>
    <source>
        <strain evidence="2">JCM 16924</strain>
    </source>
</reference>
<evidence type="ECO:0000313" key="2">
    <source>
        <dbReference type="Proteomes" id="UP001500456"/>
    </source>
</evidence>
<protein>
    <recommendedName>
        <fullName evidence="3">TFIIB-type zinc ribbon-containing protein</fullName>
    </recommendedName>
</protein>
<proteinExistence type="predicted"/>
<comment type="caution">
    <text evidence="1">The sequence shown here is derived from an EMBL/GenBank/DDBJ whole genome shotgun (WGS) entry which is preliminary data.</text>
</comment>
<dbReference type="Proteomes" id="UP001500456">
    <property type="component" value="Unassembled WGS sequence"/>
</dbReference>
<organism evidence="1 2">
    <name type="scientific">Streptomyces plumbiresistens</name>
    <dbReference type="NCBI Taxonomy" id="511811"/>
    <lineage>
        <taxon>Bacteria</taxon>
        <taxon>Bacillati</taxon>
        <taxon>Actinomycetota</taxon>
        <taxon>Actinomycetes</taxon>
        <taxon>Kitasatosporales</taxon>
        <taxon>Streptomycetaceae</taxon>
        <taxon>Streptomyces</taxon>
    </lineage>
</organism>
<sequence length="167" mass="19268">MSPEPTRFRDRRSTAYDFIGSVLVRCPRCTRIAHVEAHRTTEEALPTRLFAPRRLVCRACGLSRTWQGRSIEFSGGRHSPARDPYFRLPLWLQVETRHGGLWAYNLEQLDLLGRFVGASLRERAPWYDTGQKMTYVARLPTWIKNAKNRDEVLRAVDRLRASVVTAG</sequence>
<dbReference type="EMBL" id="BAAAZX010000030">
    <property type="protein sequence ID" value="GAA4020483.1"/>
    <property type="molecule type" value="Genomic_DNA"/>
</dbReference>
<gene>
    <name evidence="1" type="ORF">GCM10022232_76370</name>
</gene>
<evidence type="ECO:0000313" key="1">
    <source>
        <dbReference type="EMBL" id="GAA4020483.1"/>
    </source>
</evidence>